<dbReference type="EMBL" id="LVVM01001730">
    <property type="protein sequence ID" value="OJA17950.1"/>
    <property type="molecule type" value="Genomic_DNA"/>
</dbReference>
<dbReference type="OrthoDB" id="10517616at2759"/>
<evidence type="ECO:0000313" key="1">
    <source>
        <dbReference type="EMBL" id="OJA17950.1"/>
    </source>
</evidence>
<gene>
    <name evidence="1" type="ORF">AZE42_08563</name>
</gene>
<keyword evidence="2" id="KW-1185">Reference proteome</keyword>
<name>A0A1J8Q8F4_9AGAM</name>
<comment type="caution">
    <text evidence="1">The sequence shown here is derived from an EMBL/GenBank/DDBJ whole genome shotgun (WGS) entry which is preliminary data.</text>
</comment>
<proteinExistence type="predicted"/>
<organism evidence="1 2">
    <name type="scientific">Rhizopogon vesiculosus</name>
    <dbReference type="NCBI Taxonomy" id="180088"/>
    <lineage>
        <taxon>Eukaryota</taxon>
        <taxon>Fungi</taxon>
        <taxon>Dikarya</taxon>
        <taxon>Basidiomycota</taxon>
        <taxon>Agaricomycotina</taxon>
        <taxon>Agaricomycetes</taxon>
        <taxon>Agaricomycetidae</taxon>
        <taxon>Boletales</taxon>
        <taxon>Suillineae</taxon>
        <taxon>Rhizopogonaceae</taxon>
        <taxon>Rhizopogon</taxon>
    </lineage>
</organism>
<protein>
    <submittedName>
        <fullName evidence="1">Uncharacterized protein</fullName>
    </submittedName>
</protein>
<dbReference type="Proteomes" id="UP000183567">
    <property type="component" value="Unassembled WGS sequence"/>
</dbReference>
<dbReference type="AlphaFoldDB" id="A0A1J8Q8F4"/>
<evidence type="ECO:0000313" key="2">
    <source>
        <dbReference type="Proteomes" id="UP000183567"/>
    </source>
</evidence>
<accession>A0A1J8Q8F4</accession>
<sequence length="173" mass="19580">MSQMEGVDWKLRRELSRTGVVELSSAYDTSEHEFEHPTPTHPPLILLLSQETLSAPLRDMSRQSQHRAPHLEEAQIQTLLQPRNSSHHQIDDRSVYTPVEARIGGYPPDQWYPQDTQRIPLISDTGMRKSRSARQITTIISIDDIEHSHSGAFSIDAPHDSSPVYGVLAHRSS</sequence>
<reference evidence="1 2" key="1">
    <citation type="submission" date="2016-03" db="EMBL/GenBank/DDBJ databases">
        <title>Comparative genomics of the ectomycorrhizal sister species Rhizopogon vinicolor and Rhizopogon vesiculosus (Basidiomycota: Boletales) reveals a divergence of the mating type B locus.</title>
        <authorList>
            <person name="Mujic A.B."/>
            <person name="Kuo A."/>
            <person name="Tritt A."/>
            <person name="Lipzen A."/>
            <person name="Chen C."/>
            <person name="Johnson J."/>
            <person name="Sharma A."/>
            <person name="Barry K."/>
            <person name="Grigoriev I.V."/>
            <person name="Spatafora J.W."/>
        </authorList>
    </citation>
    <scope>NUCLEOTIDE SEQUENCE [LARGE SCALE GENOMIC DNA]</scope>
    <source>
        <strain evidence="1 2">AM-OR11-056</strain>
    </source>
</reference>